<comment type="caution">
    <text evidence="2">The sequence shown here is derived from an EMBL/GenBank/DDBJ whole genome shotgun (WGS) entry which is preliminary data.</text>
</comment>
<name>A0AAN9ENX7_CROPI</name>
<evidence type="ECO:0000313" key="3">
    <source>
        <dbReference type="Proteomes" id="UP001372338"/>
    </source>
</evidence>
<feature type="compositionally biased region" description="Pro residues" evidence="1">
    <location>
        <begin position="67"/>
        <end position="76"/>
    </location>
</feature>
<keyword evidence="3" id="KW-1185">Reference proteome</keyword>
<dbReference type="AlphaFoldDB" id="A0AAN9ENX7"/>
<evidence type="ECO:0000256" key="1">
    <source>
        <dbReference type="SAM" id="MobiDB-lite"/>
    </source>
</evidence>
<accession>A0AAN9ENX7</accession>
<feature type="compositionally biased region" description="Low complexity" evidence="1">
    <location>
        <begin position="77"/>
        <end position="86"/>
    </location>
</feature>
<feature type="compositionally biased region" description="Pro residues" evidence="1">
    <location>
        <begin position="116"/>
        <end position="138"/>
    </location>
</feature>
<proteinExistence type="predicted"/>
<reference evidence="2 3" key="1">
    <citation type="submission" date="2024-01" db="EMBL/GenBank/DDBJ databases">
        <title>The genomes of 5 underutilized Papilionoideae crops provide insights into root nodulation and disease resistanc.</title>
        <authorList>
            <person name="Yuan L."/>
        </authorList>
    </citation>
    <scope>NUCLEOTIDE SEQUENCE [LARGE SCALE GENOMIC DNA]</scope>
    <source>
        <strain evidence="2">ZHUSHIDOU_FW_LH</strain>
        <tissue evidence="2">Leaf</tissue>
    </source>
</reference>
<sequence length="240" mass="25922">MARTKMTARSAPPHTVHPANVRMERPGQQSPVQDSPGEQSPVQDPVAEQPPVQQPAVQDPVAEQPPIQQPADPPAEQPQAVEPDPAIRAGRLAPTASYYRKRKRGDVSSSSAQVVVPPPPSTAEHQVPPPSSPPPSSPVPLVAEAQIALPPPESAPVVAVAEVNHKSMLFSFVLFLSPSRFLFFFIEKITPSKTHLQRLVAISPPTLVQSKVALCCICTYKSRSLFHTEVTVWLLTEEGC</sequence>
<protein>
    <submittedName>
        <fullName evidence="2">Uncharacterized protein</fullName>
    </submittedName>
</protein>
<gene>
    <name evidence="2" type="ORF">RIF29_25400</name>
</gene>
<evidence type="ECO:0000313" key="2">
    <source>
        <dbReference type="EMBL" id="KAK7259786.1"/>
    </source>
</evidence>
<organism evidence="2 3">
    <name type="scientific">Crotalaria pallida</name>
    <name type="common">Smooth rattlebox</name>
    <name type="synonym">Crotalaria striata</name>
    <dbReference type="NCBI Taxonomy" id="3830"/>
    <lineage>
        <taxon>Eukaryota</taxon>
        <taxon>Viridiplantae</taxon>
        <taxon>Streptophyta</taxon>
        <taxon>Embryophyta</taxon>
        <taxon>Tracheophyta</taxon>
        <taxon>Spermatophyta</taxon>
        <taxon>Magnoliopsida</taxon>
        <taxon>eudicotyledons</taxon>
        <taxon>Gunneridae</taxon>
        <taxon>Pentapetalae</taxon>
        <taxon>rosids</taxon>
        <taxon>fabids</taxon>
        <taxon>Fabales</taxon>
        <taxon>Fabaceae</taxon>
        <taxon>Papilionoideae</taxon>
        <taxon>50 kb inversion clade</taxon>
        <taxon>genistoids sensu lato</taxon>
        <taxon>core genistoids</taxon>
        <taxon>Crotalarieae</taxon>
        <taxon>Crotalaria</taxon>
    </lineage>
</organism>
<feature type="compositionally biased region" description="Polar residues" evidence="1">
    <location>
        <begin position="27"/>
        <end position="40"/>
    </location>
</feature>
<feature type="compositionally biased region" description="Low complexity" evidence="1">
    <location>
        <begin position="41"/>
        <end position="66"/>
    </location>
</feature>
<dbReference type="EMBL" id="JAYWIO010000005">
    <property type="protein sequence ID" value="KAK7259786.1"/>
    <property type="molecule type" value="Genomic_DNA"/>
</dbReference>
<feature type="region of interest" description="Disordered" evidence="1">
    <location>
        <begin position="1"/>
        <end position="139"/>
    </location>
</feature>
<dbReference type="Proteomes" id="UP001372338">
    <property type="component" value="Unassembled WGS sequence"/>
</dbReference>